<feature type="compositionally biased region" description="Polar residues" evidence="1">
    <location>
        <begin position="448"/>
        <end position="458"/>
    </location>
</feature>
<dbReference type="CDD" id="cd12797">
    <property type="entry name" value="M23_peptidase"/>
    <property type="match status" value="1"/>
</dbReference>
<dbReference type="Gene3D" id="1.20.120.20">
    <property type="entry name" value="Apolipoprotein"/>
    <property type="match status" value="1"/>
</dbReference>
<evidence type="ECO:0000256" key="1">
    <source>
        <dbReference type="SAM" id="MobiDB-lite"/>
    </source>
</evidence>
<dbReference type="PANTHER" id="PTHR21666:SF270">
    <property type="entry name" value="MUREIN HYDROLASE ACTIVATOR ENVC"/>
    <property type="match status" value="1"/>
</dbReference>
<dbReference type="RefSeq" id="WP_251603037.1">
    <property type="nucleotide sequence ID" value="NZ_JAMQJY010000001.1"/>
</dbReference>
<evidence type="ECO:0000259" key="2">
    <source>
        <dbReference type="Pfam" id="PF01464"/>
    </source>
</evidence>
<reference evidence="4" key="1">
    <citation type="submission" date="2022-06" db="EMBL/GenBank/DDBJ databases">
        <title>Alkalicoccobacillus porphyridii sp. nov., isolated from a marine red alga, Porphyridium purpureum and reclassification of Shouchella plakortidis and Shouchella gibsonii as Alkalicoccobacillus plakortidis comb. nov. and Alkalicoccobacillus gibsonii comb. nov.</title>
        <authorList>
            <person name="Kim K.H."/>
            <person name="Lee J.K."/>
            <person name="Han D.M."/>
            <person name="Baek J.H."/>
            <person name="Jeon C.O."/>
        </authorList>
    </citation>
    <scope>NUCLEOTIDE SEQUENCE</scope>
    <source>
        <strain evidence="4">DSM 19153</strain>
    </source>
</reference>
<dbReference type="SUPFAM" id="SSF51261">
    <property type="entry name" value="Duplicated hybrid motif"/>
    <property type="match status" value="1"/>
</dbReference>
<gene>
    <name evidence="4" type="ORF">NDM98_00235</name>
</gene>
<dbReference type="CDD" id="cd13402">
    <property type="entry name" value="LT_TF-like"/>
    <property type="match status" value="1"/>
</dbReference>
<evidence type="ECO:0000259" key="3">
    <source>
        <dbReference type="Pfam" id="PF01551"/>
    </source>
</evidence>
<feature type="region of interest" description="Disordered" evidence="1">
    <location>
        <begin position="448"/>
        <end position="469"/>
    </location>
</feature>
<protein>
    <submittedName>
        <fullName evidence="4">Peptidoglycan DD-metalloendopeptidase family protein</fullName>
    </submittedName>
</protein>
<dbReference type="InterPro" id="IPR011055">
    <property type="entry name" value="Dup_hybrid_motif"/>
</dbReference>
<sequence length="1147" mass="123900">MAGGAATGALVGSVFPGVGTIVGGIVGSIAGAIGGTAIGKWLGDLDWSGIGDGISESWTNGIEKTKELWSSFATWFDETVWQPVQNGASAAADWISDTWSSFTSWFDETIWSPITDGANAASDFISETWNGAYDWVTDKWSSFSTWFDEEVWTPYKDSFINVMNFWVGLWTKIEEGVKELWAPFSEWFDEVIWTPITEGVESFQTSVSENFDNAVAGAKFAWAYLSFWFDEVVWTPIKDALTTVKDYFIDEFEKGMTGIKLAWSLFSYWFDEVVWTPIKDAATSVKEYFVDEFEKGVTGIKLAWAFLSYWFDEIIWSPIKDDVEAIKTFFVDEFEKAITGIKVAWFVLSYWFDEYVWTPIVDGVTNLKTSMTEEFDDAIAGVKFAWMFISNWFDEVVWDPIADSVSDIKDSIVEAFEDAWGIVSDIWDNITGAWNAVTGWFSDTTNVGEQRTGVSTSASKKEQERQNGPHAAAYANGGIITRPHLGLVGEAGHEAIIPLSASRRSRALDLYEQTGKALGVQPYANGGLVGGSASASGSQSATVHATVGIGQVQAKGIEKEAGLYGKAFSESVAAGINGTVVSMDAWKHKNVQQPMTNVMQEAVGFGSSTVNSFSTGQNATPTNTGTHLDKQVKQPFRVIEGGASKWGTDTVTNFRAGQNGTPTGTQPYLQSQVHKPFDETKGKGNGLGTGTMTEFVSGMRSQSSQVQEAAQFLADTVEKTFKERLGIHSPSRVMAGLGEWASLGIIKGLDSVDLQRFANKQVDGLISAYTGMAPDFGSPFTMTSGFGPRKSPGGIGSTNHKGLDFAAPMGTPIPAQAPGQVTFSGWQGGYGNLVKILGADGIEYLYGHNSRNLVKKGDLVSGGQTIGLVGSTGNSTGPHVHYETRRNGQAFNPVGGGNSLFGGSGASTRSAIAQAALATGVGKDWIEPLVTMAMKESGGNARAVNNWDSNARRGTPSKGLMQTIDPTFNAHKLSGMDDIYNPVHNAAAAIKYIQSRYGDISNVPGIRSMRNGGAYRGYANGGLITNEQIARIGEGGQREWIIPEERGIRGRYLLGRAAQALGMEVYDPEDDAGHSDSFKEQAAIATGQNQQKVITSSGGISITIEMNGDQHFHTPQDEEAFLQKMERRLIDILQEDVDNGSGGAQGA</sequence>
<organism evidence="4 5">
    <name type="scientific">Alkalicoccobacillus plakortidis</name>
    <dbReference type="NCBI Taxonomy" id="444060"/>
    <lineage>
        <taxon>Bacteria</taxon>
        <taxon>Bacillati</taxon>
        <taxon>Bacillota</taxon>
        <taxon>Bacilli</taxon>
        <taxon>Bacillales</taxon>
        <taxon>Bacillaceae</taxon>
        <taxon>Alkalicoccobacillus</taxon>
    </lineage>
</organism>
<dbReference type="InterPro" id="IPR050570">
    <property type="entry name" value="Cell_wall_metabolism_enzyme"/>
</dbReference>
<dbReference type="InterPro" id="IPR023346">
    <property type="entry name" value="Lysozyme-like_dom_sf"/>
</dbReference>
<comment type="caution">
    <text evidence="4">The sequence shown here is derived from an EMBL/GenBank/DDBJ whole genome shotgun (WGS) entry which is preliminary data.</text>
</comment>
<name>A0ABT0XFG4_9BACI</name>
<keyword evidence="5" id="KW-1185">Reference proteome</keyword>
<dbReference type="Proteomes" id="UP001203665">
    <property type="component" value="Unassembled WGS sequence"/>
</dbReference>
<dbReference type="InterPro" id="IPR016047">
    <property type="entry name" value="M23ase_b-sheet_dom"/>
</dbReference>
<dbReference type="PANTHER" id="PTHR21666">
    <property type="entry name" value="PEPTIDASE-RELATED"/>
    <property type="match status" value="1"/>
</dbReference>
<dbReference type="SUPFAM" id="SSF53955">
    <property type="entry name" value="Lysozyme-like"/>
    <property type="match status" value="1"/>
</dbReference>
<feature type="domain" description="M23ase beta-sheet core" evidence="3">
    <location>
        <begin position="799"/>
        <end position="893"/>
    </location>
</feature>
<proteinExistence type="predicted"/>
<dbReference type="Gene3D" id="2.70.70.10">
    <property type="entry name" value="Glucose Permease (Domain IIA)"/>
    <property type="match status" value="1"/>
</dbReference>
<dbReference type="Pfam" id="PF01464">
    <property type="entry name" value="SLT"/>
    <property type="match status" value="1"/>
</dbReference>
<evidence type="ECO:0000313" key="4">
    <source>
        <dbReference type="EMBL" id="MCM2674098.1"/>
    </source>
</evidence>
<dbReference type="Pfam" id="PF01551">
    <property type="entry name" value="Peptidase_M23"/>
    <property type="match status" value="1"/>
</dbReference>
<accession>A0ABT0XFG4</accession>
<feature type="domain" description="Transglycosylase SLT" evidence="2">
    <location>
        <begin position="929"/>
        <end position="1040"/>
    </location>
</feature>
<dbReference type="Gene3D" id="1.10.530.10">
    <property type="match status" value="1"/>
</dbReference>
<dbReference type="InterPro" id="IPR008258">
    <property type="entry name" value="Transglycosylase_SLT_dom_1"/>
</dbReference>
<dbReference type="EMBL" id="JAMQJY010000001">
    <property type="protein sequence ID" value="MCM2674098.1"/>
    <property type="molecule type" value="Genomic_DNA"/>
</dbReference>
<evidence type="ECO:0000313" key="5">
    <source>
        <dbReference type="Proteomes" id="UP001203665"/>
    </source>
</evidence>